<dbReference type="Proteomes" id="UP000028782">
    <property type="component" value="Chromosome"/>
</dbReference>
<evidence type="ECO:0000313" key="3">
    <source>
        <dbReference type="Proteomes" id="UP000028782"/>
    </source>
</evidence>
<dbReference type="InterPro" id="IPR045384">
    <property type="entry name" value="DUF6527"/>
</dbReference>
<reference evidence="2 3" key="1">
    <citation type="journal article" date="2014" name="Genome Announc.">
        <title>Complete Genome Sequence of Polychlorinated Biphenyl Degrader Comamonas testosteroni TK102 (NBRC 109938).</title>
        <authorList>
            <person name="Fukuda K."/>
            <person name="Hosoyama A."/>
            <person name="Tsuchikane K."/>
            <person name="Ohji S."/>
            <person name="Yamazoe A."/>
            <person name="Fujita N."/>
            <person name="Shintani M."/>
            <person name="Kimbara K."/>
        </authorList>
    </citation>
    <scope>NUCLEOTIDE SEQUENCE [LARGE SCALE GENOMIC DNA]</scope>
    <source>
        <strain evidence="2">TK102</strain>
    </source>
</reference>
<dbReference type="RefSeq" id="WP_235214384.1">
    <property type="nucleotide sequence ID" value="NZ_CP006704.1"/>
</dbReference>
<name>A0A076PQG8_COMTE</name>
<protein>
    <submittedName>
        <fullName evidence="2">Uncharacterized protein</fullName>
    </submittedName>
</protein>
<organism evidence="2 3">
    <name type="scientific">Comamonas testosteroni TK102</name>
    <dbReference type="NCBI Taxonomy" id="1392005"/>
    <lineage>
        <taxon>Bacteria</taxon>
        <taxon>Pseudomonadati</taxon>
        <taxon>Pseudomonadota</taxon>
        <taxon>Betaproteobacteria</taxon>
        <taxon>Burkholderiales</taxon>
        <taxon>Comamonadaceae</taxon>
        <taxon>Comamonas</taxon>
    </lineage>
</organism>
<proteinExistence type="predicted"/>
<dbReference type="AlphaFoldDB" id="A0A076PQG8"/>
<sequence length="156" mass="17802">MRHHTLEHRFVRNVPRELEPGVLYISMEYATAVHSCCCGCGERVVTPFTPTDWHMTFNGESVSLHPSVGNWNQKCRSHYVIRQGRVLEAGPWSNAQVEAERRRDKKAKAAHYGGSGEMRSTVQQPTILASEPEVAYQERGSRSQSLWSRLKNWLGH</sequence>
<dbReference type="Pfam" id="PF20137">
    <property type="entry name" value="BubE"/>
    <property type="match status" value="1"/>
</dbReference>
<dbReference type="HOGENOM" id="CLU_136720_0_0_4"/>
<dbReference type="KEGG" id="ctes:O987_08997"/>
<feature type="region of interest" description="Disordered" evidence="1">
    <location>
        <begin position="97"/>
        <end position="126"/>
    </location>
</feature>
<gene>
    <name evidence="2" type="ORF">O987_08997</name>
</gene>
<accession>A0A076PQG8</accession>
<evidence type="ECO:0000313" key="2">
    <source>
        <dbReference type="EMBL" id="AIJ45935.1"/>
    </source>
</evidence>
<dbReference type="EMBL" id="CP006704">
    <property type="protein sequence ID" value="AIJ45935.1"/>
    <property type="molecule type" value="Genomic_DNA"/>
</dbReference>
<evidence type="ECO:0000256" key="1">
    <source>
        <dbReference type="SAM" id="MobiDB-lite"/>
    </source>
</evidence>